<comment type="caution">
    <text evidence="1">The sequence shown here is derived from an EMBL/GenBank/DDBJ whole genome shotgun (WGS) entry which is preliminary data.</text>
</comment>
<gene>
    <name evidence="1" type="ORF">D8780_01530</name>
</gene>
<name>A0A3L7JGJ1_9HYPH</name>
<evidence type="ECO:0000313" key="1">
    <source>
        <dbReference type="EMBL" id="RLQ89319.1"/>
    </source>
</evidence>
<dbReference type="EMBL" id="RCWN01000001">
    <property type="protein sequence ID" value="RLQ89319.1"/>
    <property type="molecule type" value="Genomic_DNA"/>
</dbReference>
<proteinExistence type="predicted"/>
<keyword evidence="2" id="KW-1185">Reference proteome</keyword>
<accession>A0A3L7JGJ1</accession>
<evidence type="ECO:0000313" key="2">
    <source>
        <dbReference type="Proteomes" id="UP000281094"/>
    </source>
</evidence>
<reference evidence="1 2" key="1">
    <citation type="submission" date="2018-10" db="EMBL/GenBank/DDBJ databases">
        <title>Notoacmeibacter sp. M2BS9Y-3-1, whole genome shotgun sequence.</title>
        <authorList>
            <person name="Tuo L."/>
        </authorList>
    </citation>
    <scope>NUCLEOTIDE SEQUENCE [LARGE SCALE GENOMIC DNA]</scope>
    <source>
        <strain evidence="1 2">M2BS9Y-3-1</strain>
    </source>
</reference>
<protein>
    <submittedName>
        <fullName evidence="1">Uncharacterized protein</fullName>
    </submittedName>
</protein>
<dbReference type="AlphaFoldDB" id="A0A3L7JGJ1"/>
<dbReference type="Proteomes" id="UP000281094">
    <property type="component" value="Unassembled WGS sequence"/>
</dbReference>
<sequence>MVQAIAPRLDHTLWRPVLAADPLCTVHDLFTWVTLDHLMQMHEALDLRGALAEAAESRAQLNNGGRGGFA</sequence>
<organism evidence="1 2">
    <name type="scientific">Notoacmeibacter ruber</name>
    <dbReference type="NCBI Taxonomy" id="2670375"/>
    <lineage>
        <taxon>Bacteria</taxon>
        <taxon>Pseudomonadati</taxon>
        <taxon>Pseudomonadota</taxon>
        <taxon>Alphaproteobacteria</taxon>
        <taxon>Hyphomicrobiales</taxon>
        <taxon>Notoacmeibacteraceae</taxon>
        <taxon>Notoacmeibacter</taxon>
    </lineage>
</organism>